<dbReference type="Pfam" id="PF03734">
    <property type="entry name" value="YkuD"/>
    <property type="match status" value="1"/>
</dbReference>
<dbReference type="PATRIC" id="fig|153151.4.peg.221"/>
<dbReference type="AlphaFoldDB" id="A0A150N7F1"/>
<keyword evidence="1" id="KW-0133">Cell shape</keyword>
<dbReference type="GO" id="GO:0009252">
    <property type="term" value="P:peptidoglycan biosynthetic process"/>
    <property type="evidence" value="ECO:0007669"/>
    <property type="project" value="UniProtKB-KW"/>
</dbReference>
<comment type="caution">
    <text evidence="4">The sequence shown here is derived from an EMBL/GenBank/DDBJ whole genome shotgun (WGS) entry which is preliminary data.</text>
</comment>
<evidence type="ECO:0000259" key="3">
    <source>
        <dbReference type="PROSITE" id="PS52029"/>
    </source>
</evidence>
<reference evidence="4 5" key="1">
    <citation type="submission" date="2016-01" db="EMBL/GenBank/DDBJ databases">
        <title>Draft Genome Sequences of Seven Thermophilic Sporeformers Isolated from Foods.</title>
        <authorList>
            <person name="Berendsen E.M."/>
            <person name="Wells-Bennik M.H."/>
            <person name="Krawcyk A.O."/>
            <person name="De Jong A."/>
            <person name="Holsappel S."/>
            <person name="Eijlander R.T."/>
            <person name="Kuipers O.P."/>
        </authorList>
    </citation>
    <scope>NUCLEOTIDE SEQUENCE [LARGE SCALE GENOMIC DNA]</scope>
    <source>
        <strain evidence="4 5">B4110</strain>
    </source>
</reference>
<dbReference type="PROSITE" id="PS52029">
    <property type="entry name" value="LD_TPASE"/>
    <property type="match status" value="1"/>
</dbReference>
<evidence type="ECO:0000313" key="4">
    <source>
        <dbReference type="EMBL" id="KYD32615.1"/>
    </source>
</evidence>
<dbReference type="PANTHER" id="PTHR38589:SF1">
    <property type="entry name" value="BLR0621 PROTEIN"/>
    <property type="match status" value="1"/>
</dbReference>
<accession>A0A150N7F1</accession>
<feature type="chain" id="PRO_5007564929" description="L,D-TPase catalytic domain-containing protein" evidence="2">
    <location>
        <begin position="24"/>
        <end position="236"/>
    </location>
</feature>
<proteinExistence type="predicted"/>
<dbReference type="EMBL" id="LQYW01000010">
    <property type="protein sequence ID" value="KYD32615.1"/>
    <property type="molecule type" value="Genomic_DNA"/>
</dbReference>
<evidence type="ECO:0000313" key="5">
    <source>
        <dbReference type="Proteomes" id="UP000075324"/>
    </source>
</evidence>
<dbReference type="InterPro" id="IPR005490">
    <property type="entry name" value="LD_TPept_cat_dom"/>
</dbReference>
<dbReference type="GO" id="GO:0016740">
    <property type="term" value="F:transferase activity"/>
    <property type="evidence" value="ECO:0007669"/>
    <property type="project" value="InterPro"/>
</dbReference>
<dbReference type="RefSeq" id="WP_235603523.1">
    <property type="nucleotide sequence ID" value="NZ_LQYW01000010.1"/>
</dbReference>
<feature type="signal peptide" evidence="2">
    <location>
        <begin position="1"/>
        <end position="23"/>
    </location>
</feature>
<dbReference type="Proteomes" id="UP000075324">
    <property type="component" value="Unassembled WGS sequence"/>
</dbReference>
<name>A0A150N7F1_9BACL</name>
<dbReference type="GO" id="GO:0071555">
    <property type="term" value="P:cell wall organization"/>
    <property type="evidence" value="ECO:0007669"/>
    <property type="project" value="UniProtKB-UniRule"/>
</dbReference>
<keyword evidence="1" id="KW-0573">Peptidoglycan synthesis</keyword>
<evidence type="ECO:0000256" key="2">
    <source>
        <dbReference type="SAM" id="SignalP"/>
    </source>
</evidence>
<feature type="active site" description="Proton donor/acceptor" evidence="1">
    <location>
        <position position="188"/>
    </location>
</feature>
<gene>
    <name evidence="4" type="ORF">B4110_1500</name>
</gene>
<sequence>MRKISLLLLCLMFISIFPFKSFAASPFDEKKLLEKLNKLKKNEQVIIVTTDYAKARNGKLVFYQKEKGKWKKVFSNIDVIVGKNGITENKKEGDGKTPVGIYPLGTAFGSTKKPSGIKIPYRQTTKYDYWIDDPSSKDYNKWIHYRGNPKTRWKSFERLNHPLYKYAVVIRYNDNPIVKGKGSAIFLHIWSRPSGYTLGCVAMSEKNLLKIIQTLDSKKNPVIVINEKRKLLETFR</sequence>
<feature type="active site" description="Nucleophile" evidence="1">
    <location>
        <position position="200"/>
    </location>
</feature>
<organism evidence="4 5">
    <name type="scientific">Parageobacillus toebii</name>
    <dbReference type="NCBI Taxonomy" id="153151"/>
    <lineage>
        <taxon>Bacteria</taxon>
        <taxon>Bacillati</taxon>
        <taxon>Bacillota</taxon>
        <taxon>Bacilli</taxon>
        <taxon>Bacillales</taxon>
        <taxon>Anoxybacillaceae</taxon>
        <taxon>Parageobacillus</taxon>
    </lineage>
</organism>
<keyword evidence="1" id="KW-0961">Cell wall biogenesis/degradation</keyword>
<dbReference type="PANTHER" id="PTHR38589">
    <property type="entry name" value="BLR0621 PROTEIN"/>
    <property type="match status" value="1"/>
</dbReference>
<feature type="domain" description="L,D-TPase catalytic" evidence="3">
    <location>
        <begin position="49"/>
        <end position="225"/>
    </location>
</feature>
<dbReference type="GO" id="GO:0008360">
    <property type="term" value="P:regulation of cell shape"/>
    <property type="evidence" value="ECO:0007669"/>
    <property type="project" value="UniProtKB-UniRule"/>
</dbReference>
<keyword evidence="2" id="KW-0732">Signal</keyword>
<protein>
    <recommendedName>
        <fullName evidence="3">L,D-TPase catalytic domain-containing protein</fullName>
    </recommendedName>
</protein>
<comment type="pathway">
    <text evidence="1">Cell wall biogenesis; peptidoglycan biosynthesis.</text>
</comment>
<evidence type="ECO:0000256" key="1">
    <source>
        <dbReference type="PROSITE-ProRule" id="PRU01373"/>
    </source>
</evidence>
<dbReference type="CDD" id="cd16913">
    <property type="entry name" value="YkuD_like"/>
    <property type="match status" value="1"/>
</dbReference>